<dbReference type="InterPro" id="IPR057623">
    <property type="entry name" value="PUB12-19-like_N"/>
</dbReference>
<keyword evidence="6" id="KW-0833">Ubl conjugation pathway</keyword>
<feature type="repeat" description="ARM" evidence="7">
    <location>
        <begin position="446"/>
        <end position="488"/>
    </location>
</feature>
<proteinExistence type="predicted"/>
<dbReference type="PROSITE" id="PS51698">
    <property type="entry name" value="U_BOX"/>
    <property type="match status" value="1"/>
</dbReference>
<dbReference type="FunFam" id="3.30.40.10:FF:000442">
    <property type="entry name" value="RING-type E3 ubiquitin transferase"/>
    <property type="match status" value="1"/>
</dbReference>
<reference evidence="9" key="1">
    <citation type="submission" date="2021-01" db="EMBL/GenBank/DDBJ databases">
        <authorList>
            <consortium name="Genoscope - CEA"/>
            <person name="William W."/>
        </authorList>
    </citation>
    <scope>NUCLEOTIDE SEQUENCE</scope>
</reference>
<keyword evidence="5" id="KW-0677">Repeat</keyword>
<organism evidence="9">
    <name type="scientific">Brassica napus</name>
    <name type="common">Rape</name>
    <dbReference type="NCBI Taxonomy" id="3708"/>
    <lineage>
        <taxon>Eukaryota</taxon>
        <taxon>Viridiplantae</taxon>
        <taxon>Streptophyta</taxon>
        <taxon>Embryophyta</taxon>
        <taxon>Tracheophyta</taxon>
        <taxon>Spermatophyta</taxon>
        <taxon>Magnoliopsida</taxon>
        <taxon>eudicotyledons</taxon>
        <taxon>Gunneridae</taxon>
        <taxon>Pentapetalae</taxon>
        <taxon>rosids</taxon>
        <taxon>malvids</taxon>
        <taxon>Brassicales</taxon>
        <taxon>Brassicaceae</taxon>
        <taxon>Brassiceae</taxon>
        <taxon>Brassica</taxon>
    </lineage>
</organism>
<comment type="pathway">
    <text evidence="2">Protein modification; protein ubiquitination.</text>
</comment>
<evidence type="ECO:0000259" key="8">
    <source>
        <dbReference type="PROSITE" id="PS51698"/>
    </source>
</evidence>
<dbReference type="InterPro" id="IPR003613">
    <property type="entry name" value="Ubox_domain"/>
</dbReference>
<dbReference type="Pfam" id="PF00514">
    <property type="entry name" value="Arm"/>
    <property type="match status" value="1"/>
</dbReference>
<feature type="domain" description="U-box" evidence="8">
    <location>
        <begin position="305"/>
        <end position="379"/>
    </location>
</feature>
<dbReference type="Pfam" id="PF04564">
    <property type="entry name" value="U-box"/>
    <property type="match status" value="1"/>
</dbReference>
<gene>
    <name evidence="9" type="ORF">DARMORV10_C01P36910.1</name>
</gene>
<dbReference type="PANTHER" id="PTHR23315">
    <property type="entry name" value="U BOX DOMAIN-CONTAINING"/>
    <property type="match status" value="1"/>
</dbReference>
<dbReference type="InterPro" id="IPR013083">
    <property type="entry name" value="Znf_RING/FYVE/PHD"/>
</dbReference>
<dbReference type="SUPFAM" id="SSF48371">
    <property type="entry name" value="ARM repeat"/>
    <property type="match status" value="1"/>
</dbReference>
<dbReference type="Pfam" id="PF25368">
    <property type="entry name" value="PUB10_N"/>
    <property type="match status" value="1"/>
</dbReference>
<dbReference type="SMART" id="SM00504">
    <property type="entry name" value="Ubox"/>
    <property type="match status" value="1"/>
</dbReference>
<name>A0A816RI30_BRANA</name>
<dbReference type="InterPro" id="IPR016024">
    <property type="entry name" value="ARM-type_fold"/>
</dbReference>
<dbReference type="UniPathway" id="UPA00143"/>
<dbReference type="EC" id="2.3.2.27" evidence="3"/>
<dbReference type="PANTHER" id="PTHR23315:SF307">
    <property type="entry name" value="U-BOX DOMAIN-CONTAINING PROTEIN 19"/>
    <property type="match status" value="1"/>
</dbReference>
<accession>A0A816RI30</accession>
<dbReference type="EMBL" id="HG994365">
    <property type="protein sequence ID" value="CAF2075659.1"/>
    <property type="molecule type" value="Genomic_DNA"/>
</dbReference>
<dbReference type="GO" id="GO:0010029">
    <property type="term" value="P:regulation of seed germination"/>
    <property type="evidence" value="ECO:0007669"/>
    <property type="project" value="UniProtKB-ARBA"/>
</dbReference>
<evidence type="ECO:0000256" key="1">
    <source>
        <dbReference type="ARBA" id="ARBA00000900"/>
    </source>
</evidence>
<evidence type="ECO:0000256" key="2">
    <source>
        <dbReference type="ARBA" id="ARBA00004906"/>
    </source>
</evidence>
<dbReference type="InterPro" id="IPR011989">
    <property type="entry name" value="ARM-like"/>
</dbReference>
<dbReference type="Gene3D" id="3.30.40.10">
    <property type="entry name" value="Zinc/RING finger domain, C3HC4 (zinc finger)"/>
    <property type="match status" value="1"/>
</dbReference>
<keyword evidence="4" id="KW-0808">Transferase</keyword>
<dbReference type="GO" id="GO:0016567">
    <property type="term" value="P:protein ubiquitination"/>
    <property type="evidence" value="ECO:0007669"/>
    <property type="project" value="UniProtKB-UniPathway"/>
</dbReference>
<dbReference type="Gene3D" id="1.25.10.10">
    <property type="entry name" value="Leucine-rich Repeat Variant"/>
    <property type="match status" value="1"/>
</dbReference>
<dbReference type="SMART" id="SM00185">
    <property type="entry name" value="ARM"/>
    <property type="match status" value="3"/>
</dbReference>
<evidence type="ECO:0000256" key="5">
    <source>
        <dbReference type="ARBA" id="ARBA00022737"/>
    </source>
</evidence>
<dbReference type="CDD" id="cd16664">
    <property type="entry name" value="RING-Ubox_PUB"/>
    <property type="match status" value="1"/>
</dbReference>
<dbReference type="Proteomes" id="UP001295469">
    <property type="component" value="Chromosome C01"/>
</dbReference>
<dbReference type="SUPFAM" id="SSF57850">
    <property type="entry name" value="RING/U-box"/>
    <property type="match status" value="1"/>
</dbReference>
<comment type="catalytic activity">
    <reaction evidence="1">
        <text>S-ubiquitinyl-[E2 ubiquitin-conjugating enzyme]-L-cysteine + [acceptor protein]-L-lysine = [E2 ubiquitin-conjugating enzyme]-L-cysteine + N(6)-ubiquitinyl-[acceptor protein]-L-lysine.</text>
        <dbReference type="EC" id="2.3.2.27"/>
    </reaction>
</comment>
<dbReference type="InterPro" id="IPR000225">
    <property type="entry name" value="Armadillo"/>
</dbReference>
<dbReference type="AlphaFoldDB" id="A0A816RI30"/>
<evidence type="ECO:0000256" key="6">
    <source>
        <dbReference type="ARBA" id="ARBA00022786"/>
    </source>
</evidence>
<dbReference type="GO" id="GO:0061630">
    <property type="term" value="F:ubiquitin protein ligase activity"/>
    <property type="evidence" value="ECO:0007669"/>
    <property type="project" value="UniProtKB-EC"/>
</dbReference>
<evidence type="ECO:0000256" key="3">
    <source>
        <dbReference type="ARBA" id="ARBA00012483"/>
    </source>
</evidence>
<evidence type="ECO:0000256" key="7">
    <source>
        <dbReference type="PROSITE-ProRule" id="PRU00259"/>
    </source>
</evidence>
<sequence length="712" mass="79151">MKAHTNCIYTHDTNIQKLQHTRTKYHTHQYHTMIPTQNRRILTFTAVYPCESVSITTLIDSLIKIAGEILSFKSKHFSTNKRSVQETLRHVLNLLIVFQEIRVGLIPADRSFPRSAILSLSELHVIFQKLMILLKECTREGGKLYMLTNSDQISAHFRVLTRSISTCLDTFPVGSIELPEEVKELIYLLIRQTRKYEARPDRDDKRALDSVYWIFNLFENRINPNRDEVVRVLDHVGVRKWRDCVKEIGFLGEEITVEGKDKNEIELLSSLMGFICYCRCVILGGIDEDEDKGEEEEDDLVIRGLNVDDLRCPISLEIMNDPVVLETGHTYDRSSIAKWFSAGNITCPKTGKNLESTVLVGNVSVKQVIQSYFKKEIDQKSMKKKKKKKTSIPESLAAEEAGKLISDFLAGELINGGPKEMVKALVEIRILTKTTSFNRSRLVEAGVVESLMKLLRPGDPTIQENAMAAILNLSKDIAGKVRIGGSGGGLEMIVEVLNEGARRESRQHAAAAIFYLSSLGDYSRSIGEIPDSIPGLLRIVKGCDYGDSPKRNALIAIRSLLIQHSDNHWRVLAAGAVSVLLDLVRSGEIGDGVKADSIAVLAKIAEYPDGMISVLRRGGLKLAVKVLGSSEVSPVTKQHCVVLLLNLCVNGGSDVVGALAKDPSVMGSLYTALSNGECGGGRKASALIKMIHEFQERKTETGLERERFIHAW</sequence>
<dbReference type="InterPro" id="IPR045210">
    <property type="entry name" value="RING-Ubox_PUB"/>
</dbReference>
<protein>
    <recommendedName>
        <fullName evidence="3">RING-type E3 ubiquitin transferase</fullName>
        <ecNumber evidence="3">2.3.2.27</ecNumber>
    </recommendedName>
</protein>
<evidence type="ECO:0000313" key="9">
    <source>
        <dbReference type="EMBL" id="CAF2075659.1"/>
    </source>
</evidence>
<dbReference type="PROSITE" id="PS50176">
    <property type="entry name" value="ARM_REPEAT"/>
    <property type="match status" value="1"/>
</dbReference>
<dbReference type="FunFam" id="1.25.10.10:FF:000485">
    <property type="entry name" value="RING-type E3 ubiquitin transferase"/>
    <property type="match status" value="1"/>
</dbReference>
<evidence type="ECO:0000256" key="4">
    <source>
        <dbReference type="ARBA" id="ARBA00022679"/>
    </source>
</evidence>